<dbReference type="PANTHER" id="PTHR42718:SF9">
    <property type="entry name" value="MAJOR FACILITATOR SUPERFAMILY MULTIDRUG TRANSPORTER MFSC"/>
    <property type="match status" value="1"/>
</dbReference>
<dbReference type="EMBL" id="BTCM01000005">
    <property type="protein sequence ID" value="GMK58556.1"/>
    <property type="molecule type" value="Genomic_DNA"/>
</dbReference>
<evidence type="ECO:0000313" key="10">
    <source>
        <dbReference type="Proteomes" id="UP001222932"/>
    </source>
</evidence>
<feature type="transmembrane region" description="Helical" evidence="7">
    <location>
        <begin position="689"/>
        <end position="706"/>
    </location>
</feature>
<feature type="region of interest" description="Disordered" evidence="6">
    <location>
        <begin position="403"/>
        <end position="427"/>
    </location>
</feature>
<dbReference type="CDD" id="cd17321">
    <property type="entry name" value="MFS_MMR_MDR_like"/>
    <property type="match status" value="1"/>
</dbReference>
<evidence type="ECO:0000313" key="9">
    <source>
        <dbReference type="EMBL" id="GMK58556.1"/>
    </source>
</evidence>
<feature type="transmembrane region" description="Helical" evidence="7">
    <location>
        <begin position="727"/>
        <end position="750"/>
    </location>
</feature>
<dbReference type="InterPro" id="IPR011701">
    <property type="entry name" value="MFS"/>
</dbReference>
<evidence type="ECO:0000256" key="4">
    <source>
        <dbReference type="ARBA" id="ARBA00022989"/>
    </source>
</evidence>
<feature type="transmembrane region" description="Helical" evidence="7">
    <location>
        <begin position="823"/>
        <end position="847"/>
    </location>
</feature>
<proteinExistence type="predicted"/>
<feature type="domain" description="Major facilitator superfamily (MFS) profile" evidence="8">
    <location>
        <begin position="460"/>
        <end position="920"/>
    </location>
</feature>
<keyword evidence="5 7" id="KW-0472">Membrane</keyword>
<feature type="transmembrane region" description="Helical" evidence="7">
    <location>
        <begin position="621"/>
        <end position="641"/>
    </location>
</feature>
<feature type="transmembrane region" description="Helical" evidence="7">
    <location>
        <begin position="585"/>
        <end position="609"/>
    </location>
</feature>
<dbReference type="GO" id="GO:0022857">
    <property type="term" value="F:transmembrane transporter activity"/>
    <property type="evidence" value="ECO:0007669"/>
    <property type="project" value="InterPro"/>
</dbReference>
<dbReference type="Pfam" id="PF07690">
    <property type="entry name" value="MFS_1"/>
    <property type="match status" value="1"/>
</dbReference>
<dbReference type="PROSITE" id="PS50850">
    <property type="entry name" value="MFS"/>
    <property type="match status" value="1"/>
</dbReference>
<dbReference type="Proteomes" id="UP001222932">
    <property type="component" value="Unassembled WGS sequence"/>
</dbReference>
<feature type="transmembrane region" description="Helical" evidence="7">
    <location>
        <begin position="460"/>
        <end position="485"/>
    </location>
</feature>
<keyword evidence="2" id="KW-0813">Transport</keyword>
<organism evidence="9 10">
    <name type="scientific">Cutaneotrichosporon spelunceum</name>
    <dbReference type="NCBI Taxonomy" id="1672016"/>
    <lineage>
        <taxon>Eukaryota</taxon>
        <taxon>Fungi</taxon>
        <taxon>Dikarya</taxon>
        <taxon>Basidiomycota</taxon>
        <taxon>Agaricomycotina</taxon>
        <taxon>Tremellomycetes</taxon>
        <taxon>Trichosporonales</taxon>
        <taxon>Trichosporonaceae</taxon>
        <taxon>Cutaneotrichosporon</taxon>
    </lineage>
</organism>
<name>A0AAD3TX89_9TREE</name>
<dbReference type="InterPro" id="IPR020846">
    <property type="entry name" value="MFS_dom"/>
</dbReference>
<comment type="caution">
    <text evidence="9">The sequence shown here is derived from an EMBL/GenBank/DDBJ whole genome shotgun (WGS) entry which is preliminary data.</text>
</comment>
<gene>
    <name evidence="9" type="ORF">CspeluHIS016_0505880</name>
</gene>
<dbReference type="PANTHER" id="PTHR42718">
    <property type="entry name" value="MAJOR FACILITATOR SUPERFAMILY MULTIDRUG TRANSPORTER MFSC"/>
    <property type="match status" value="1"/>
</dbReference>
<feature type="transmembrane region" description="Helical" evidence="7">
    <location>
        <begin position="526"/>
        <end position="545"/>
    </location>
</feature>
<dbReference type="Gene3D" id="1.20.1250.20">
    <property type="entry name" value="MFS general substrate transporter like domains"/>
    <property type="match status" value="1"/>
</dbReference>
<feature type="transmembrane region" description="Helical" evidence="7">
    <location>
        <begin position="497"/>
        <end position="514"/>
    </location>
</feature>
<dbReference type="Gene3D" id="3.40.50.620">
    <property type="entry name" value="HUPs"/>
    <property type="match status" value="1"/>
</dbReference>
<evidence type="ECO:0000256" key="3">
    <source>
        <dbReference type="ARBA" id="ARBA00022692"/>
    </source>
</evidence>
<evidence type="ECO:0000256" key="5">
    <source>
        <dbReference type="ARBA" id="ARBA00023136"/>
    </source>
</evidence>
<feature type="region of interest" description="Disordered" evidence="6">
    <location>
        <begin position="69"/>
        <end position="92"/>
    </location>
</feature>
<dbReference type="Gene3D" id="1.10.3620.10">
    <property type="entry name" value="YdcF like domain"/>
    <property type="match status" value="1"/>
</dbReference>
<evidence type="ECO:0000259" key="8">
    <source>
        <dbReference type="PROSITE" id="PS50850"/>
    </source>
</evidence>
<evidence type="ECO:0000256" key="7">
    <source>
        <dbReference type="SAM" id="Phobius"/>
    </source>
</evidence>
<evidence type="ECO:0000256" key="1">
    <source>
        <dbReference type="ARBA" id="ARBA00004141"/>
    </source>
</evidence>
<dbReference type="AlphaFoldDB" id="A0AAD3TX89"/>
<dbReference type="InterPro" id="IPR014729">
    <property type="entry name" value="Rossmann-like_a/b/a_fold"/>
</dbReference>
<dbReference type="GO" id="GO:0016020">
    <property type="term" value="C:membrane"/>
    <property type="evidence" value="ECO:0007669"/>
    <property type="project" value="UniProtKB-SubCell"/>
</dbReference>
<feature type="transmembrane region" description="Helical" evidence="7">
    <location>
        <begin position="770"/>
        <end position="787"/>
    </location>
</feature>
<protein>
    <recommendedName>
        <fullName evidence="8">Major facilitator superfamily (MFS) profile domain-containing protein</fullName>
    </recommendedName>
</protein>
<reference evidence="9" key="1">
    <citation type="journal article" date="2023" name="BMC Genomics">
        <title>Chromosome-level genome assemblies of Cutaneotrichosporon spp. (Trichosporonales, Basidiomycota) reveal imbalanced evolution between nucleotide sequences and chromosome synteny.</title>
        <authorList>
            <person name="Kobayashi Y."/>
            <person name="Kayamori A."/>
            <person name="Aoki K."/>
            <person name="Shiwa Y."/>
            <person name="Matsutani M."/>
            <person name="Fujita N."/>
            <person name="Sugita T."/>
            <person name="Iwasaki W."/>
            <person name="Tanaka N."/>
            <person name="Takashima M."/>
        </authorList>
    </citation>
    <scope>NUCLEOTIDE SEQUENCE</scope>
    <source>
        <strain evidence="9">HIS016</strain>
    </source>
</reference>
<keyword evidence="10" id="KW-1185">Reference proteome</keyword>
<keyword evidence="3 7" id="KW-0812">Transmembrane</keyword>
<keyword evidence="4 7" id="KW-1133">Transmembrane helix</keyword>
<feature type="transmembrane region" description="Helical" evidence="7">
    <location>
        <begin position="895"/>
        <end position="915"/>
    </location>
</feature>
<feature type="transmembrane region" description="Helical" evidence="7">
    <location>
        <begin position="662"/>
        <end position="683"/>
    </location>
</feature>
<reference evidence="9" key="2">
    <citation type="submission" date="2023-06" db="EMBL/GenBank/DDBJ databases">
        <authorList>
            <person name="Kobayashi Y."/>
            <person name="Kayamori A."/>
            <person name="Aoki K."/>
            <person name="Shiwa Y."/>
            <person name="Fujita N."/>
            <person name="Sugita T."/>
            <person name="Iwasaki W."/>
            <person name="Tanaka N."/>
            <person name="Takashima M."/>
        </authorList>
    </citation>
    <scope>NUCLEOTIDE SEQUENCE</scope>
    <source>
        <strain evidence="9">HIS016</strain>
    </source>
</reference>
<dbReference type="InterPro" id="IPR036259">
    <property type="entry name" value="MFS_trans_sf"/>
</dbReference>
<comment type="subcellular location">
    <subcellularLocation>
        <location evidence="1">Membrane</location>
        <topology evidence="1">Multi-pass membrane protein</topology>
    </subcellularLocation>
</comment>
<dbReference type="SUPFAM" id="SSF103473">
    <property type="entry name" value="MFS general substrate transporter"/>
    <property type="match status" value="2"/>
</dbReference>
<feature type="transmembrane region" description="Helical" evidence="7">
    <location>
        <begin position="854"/>
        <end position="875"/>
    </location>
</feature>
<evidence type="ECO:0000256" key="6">
    <source>
        <dbReference type="SAM" id="MobiDB-lite"/>
    </source>
</evidence>
<accession>A0AAD3TX89</accession>
<sequence length="932" mass="101881">MSGRSLDTARLSHKQRADAMRTLTRMMEMLADEPQNELVNDWFRRAVYQYDQLMSGRYLHLKRRDRSGHTISPPLGGSVSPSTAGSTAAPAAPARPILPALPRLHQEDVDDLNTVFEFLTSPCHPPPLQGDEAGTVFVLAGNAIMPLIYELFDHIDYLQDEEPVTLVISGGIGHSTEYLYEAVAHDKELRVIDTEGAAEADVLFEVARKVFDIDYAIGNGNLTLLLDPVSTNCGANAIESKRMLDERQIWPNKVFVVQDPTMHRRTLASFAKIYAEDPRAEGEGMPEIQGWTLQPKVVLGEDGTLEWNSEEAHADELWQPARFVSLVLGEIPRLRDDKNGYGPNGSGYIAHVDIPRDVEEAWESSVGSGLVPSEAAGADPGEAGEVGADAAGIYDIQAWDTQPSDMSNSTASLASPGSEKTLTPGLSVSSVCPSPAETVAMVEPAKEEEVYPPERIQYTVLLILTLSYFIDVLSASAFTVFAAPITESLDIVFEQQSWIITSYSLTFASFLLFWGRVSDLYSASVVFQYGFVAFGTLSLILSFVTDRYAFFVFRALAGIAGASLVPSSYRLIAATFPEGRERARAYTLYGMTGSIANSSGTVLAGVVGLIDKPGQMEGWRWFFRLTAFLAVPVGTAALVFIPRRMARETERHRARRLDLPGVLLMLTAVLCLILALTLGATYGWKSPGFIVPLVMSAVAFPAFFWWESRLDDTYALLPPSLWRVPNFAVFLAFGLVILGWWASNFLPFIQMFILGGDSMVRAAARTLPEGAAAMACSIVMIVFPNIITNPRWPICVAMLLAAGANLLWTFAHEVVGRGYWTHVFPGMVFGSAGMQVSLISTLVGVMAACPTHMAGVVGAALQTAMHTSTVVALSIQSGMLTTAPGGLENPTNFRASMYFEMGWVLLWLVGFMVFYRRVDRRPDDAETSTEKD</sequence>
<evidence type="ECO:0000256" key="2">
    <source>
        <dbReference type="ARBA" id="ARBA00022448"/>
    </source>
</evidence>
<feature type="transmembrane region" description="Helical" evidence="7">
    <location>
        <begin position="551"/>
        <end position="573"/>
    </location>
</feature>
<feature type="transmembrane region" description="Helical" evidence="7">
    <location>
        <begin position="794"/>
        <end position="811"/>
    </location>
</feature>